<feature type="transmembrane region" description="Helical" evidence="6">
    <location>
        <begin position="58"/>
        <end position="79"/>
    </location>
</feature>
<feature type="transmembrane region" description="Helical" evidence="6">
    <location>
        <begin position="85"/>
        <end position="106"/>
    </location>
</feature>
<keyword evidence="4 6" id="KW-0472">Membrane</keyword>
<evidence type="ECO:0000256" key="3">
    <source>
        <dbReference type="ARBA" id="ARBA00022989"/>
    </source>
</evidence>
<dbReference type="GO" id="GO:0038023">
    <property type="term" value="F:signaling receptor activity"/>
    <property type="evidence" value="ECO:0007669"/>
    <property type="project" value="UniProtKB-ARBA"/>
</dbReference>
<comment type="caution">
    <text evidence="7">The sequence shown here is derived from an EMBL/GenBank/DDBJ whole genome shotgun (WGS) entry which is preliminary data.</text>
</comment>
<protein>
    <recommendedName>
        <fullName evidence="9">Gustatory receptor</fullName>
    </recommendedName>
</protein>
<dbReference type="GO" id="GO:0007606">
    <property type="term" value="P:sensory perception of chemical stimulus"/>
    <property type="evidence" value="ECO:0007669"/>
    <property type="project" value="TreeGrafter"/>
</dbReference>
<reference evidence="7" key="1">
    <citation type="submission" date="2020-08" db="EMBL/GenBank/DDBJ databases">
        <title>Multicomponent nature underlies the extraordinary mechanical properties of spider dragline silk.</title>
        <authorList>
            <person name="Kono N."/>
            <person name="Nakamura H."/>
            <person name="Mori M."/>
            <person name="Yoshida Y."/>
            <person name="Ohtoshi R."/>
            <person name="Malay A.D."/>
            <person name="Moran D.A.P."/>
            <person name="Tomita M."/>
            <person name="Numata K."/>
            <person name="Arakawa K."/>
        </authorList>
    </citation>
    <scope>NUCLEOTIDE SEQUENCE</scope>
</reference>
<comment type="subcellular location">
    <subcellularLocation>
        <location evidence="1">Membrane</location>
        <topology evidence="1">Multi-pass membrane protein</topology>
    </subcellularLocation>
</comment>
<organism evidence="7 8">
    <name type="scientific">Trichonephila inaurata madagascariensis</name>
    <dbReference type="NCBI Taxonomy" id="2747483"/>
    <lineage>
        <taxon>Eukaryota</taxon>
        <taxon>Metazoa</taxon>
        <taxon>Ecdysozoa</taxon>
        <taxon>Arthropoda</taxon>
        <taxon>Chelicerata</taxon>
        <taxon>Arachnida</taxon>
        <taxon>Araneae</taxon>
        <taxon>Araneomorphae</taxon>
        <taxon>Entelegynae</taxon>
        <taxon>Araneoidea</taxon>
        <taxon>Nephilidae</taxon>
        <taxon>Trichonephila</taxon>
        <taxon>Trichonephila inaurata</taxon>
    </lineage>
</organism>
<dbReference type="GO" id="GO:0016020">
    <property type="term" value="C:membrane"/>
    <property type="evidence" value="ECO:0007669"/>
    <property type="project" value="UniProtKB-SubCell"/>
</dbReference>
<evidence type="ECO:0000313" key="8">
    <source>
        <dbReference type="Proteomes" id="UP000886998"/>
    </source>
</evidence>
<evidence type="ECO:0008006" key="9">
    <source>
        <dbReference type="Google" id="ProtNLM"/>
    </source>
</evidence>
<keyword evidence="2 6" id="KW-0812">Transmembrane</keyword>
<evidence type="ECO:0000313" key="7">
    <source>
        <dbReference type="EMBL" id="GFS60869.1"/>
    </source>
</evidence>
<feature type="transmembrane region" description="Helical" evidence="6">
    <location>
        <begin position="376"/>
        <end position="395"/>
    </location>
</feature>
<dbReference type="AlphaFoldDB" id="A0A8X6IUF3"/>
<accession>A0A8X6IUF3</accession>
<evidence type="ECO:0000256" key="4">
    <source>
        <dbReference type="ARBA" id="ARBA00023136"/>
    </source>
</evidence>
<keyword evidence="3 6" id="KW-1133">Transmembrane helix</keyword>
<dbReference type="PANTHER" id="PTHR21421:SF29">
    <property type="entry name" value="GUSTATORY RECEPTOR 5A FOR TREHALOSE-RELATED"/>
    <property type="match status" value="1"/>
</dbReference>
<evidence type="ECO:0000256" key="6">
    <source>
        <dbReference type="SAM" id="Phobius"/>
    </source>
</evidence>
<evidence type="ECO:0000256" key="1">
    <source>
        <dbReference type="ARBA" id="ARBA00004141"/>
    </source>
</evidence>
<keyword evidence="5" id="KW-0675">Receptor</keyword>
<evidence type="ECO:0000256" key="2">
    <source>
        <dbReference type="ARBA" id="ARBA00022692"/>
    </source>
</evidence>
<proteinExistence type="predicted"/>
<dbReference type="Proteomes" id="UP000886998">
    <property type="component" value="Unassembled WGS sequence"/>
</dbReference>
<dbReference type="OrthoDB" id="6420184at2759"/>
<evidence type="ECO:0000256" key="5">
    <source>
        <dbReference type="ARBA" id="ARBA00023170"/>
    </source>
</evidence>
<name>A0A8X6IUF3_9ARAC</name>
<dbReference type="EMBL" id="BMAV01027615">
    <property type="protein sequence ID" value="GFS60869.1"/>
    <property type="molecule type" value="Genomic_DNA"/>
</dbReference>
<keyword evidence="8" id="KW-1185">Reference proteome</keyword>
<sequence>MEMEYSRNLKIIDVSYTLTRWKNSKHPFHVILKSFWLFGLNLEGYSDATLIFNVFFKIWTGITIFCYHSWIVFDVIWYFDHRVHETALAESVTVWASTITFDFLIWKRKDVRKLMEVVKTETLKLNEKTRKKHEKKIFIVVVSVWLYVMIFVLNNLVFSVEKEYAKQHTSSIIGYASQGLSPSEQIAYHRLNGCLQSFFIQGLLTMTIALYLLLCLTCKKWFQHLKKQYSNNVRLSSLSETERFCSKFDELSKNVHLLDHVFSLPVAVWLLMILVTLCVRIVSILNPLLPNTNQMITAIVLSFSRAATALVGMSFIGDSLHKKAIITLFQLDSFPKVGKDALSNAMCQEIHMAFTRFAFYPTQLTFWKITRLNRRFLMTCIGMMSTYVIISIQLYPNAKRGLGSI</sequence>
<gene>
    <name evidence="7" type="primary">AVEN_65630_1</name>
    <name evidence="7" type="ORF">TNIN_83991</name>
</gene>
<feature type="transmembrane region" description="Helical" evidence="6">
    <location>
        <begin position="198"/>
        <end position="218"/>
    </location>
</feature>
<dbReference type="GO" id="GO:0051606">
    <property type="term" value="P:detection of stimulus"/>
    <property type="evidence" value="ECO:0007669"/>
    <property type="project" value="UniProtKB-ARBA"/>
</dbReference>
<feature type="transmembrane region" description="Helical" evidence="6">
    <location>
        <begin position="295"/>
        <end position="316"/>
    </location>
</feature>
<feature type="transmembrane region" description="Helical" evidence="6">
    <location>
        <begin position="137"/>
        <end position="158"/>
    </location>
</feature>
<feature type="transmembrane region" description="Helical" evidence="6">
    <location>
        <begin position="261"/>
        <end position="283"/>
    </location>
</feature>
<dbReference type="PANTHER" id="PTHR21421">
    <property type="entry name" value="GUSTATORY RECEPTOR"/>
    <property type="match status" value="1"/>
</dbReference>